<dbReference type="PANTHER" id="PTHR46564">
    <property type="entry name" value="TRANSPOSASE"/>
    <property type="match status" value="1"/>
</dbReference>
<gene>
    <name evidence="2" type="ORF">C1H69_08535</name>
</gene>
<dbReference type="EMBL" id="PNRF01000016">
    <property type="protein sequence ID" value="PMR75817.1"/>
    <property type="molecule type" value="Genomic_DNA"/>
</dbReference>
<dbReference type="RefSeq" id="WP_102652987.1">
    <property type="nucleotide sequence ID" value="NZ_PNRF01000016.1"/>
</dbReference>
<dbReference type="Gene3D" id="3.30.420.10">
    <property type="entry name" value="Ribonuclease H-like superfamily/Ribonuclease H"/>
    <property type="match status" value="1"/>
</dbReference>
<dbReference type="PANTHER" id="PTHR46564:SF1">
    <property type="entry name" value="TRANSPOSASE"/>
    <property type="match status" value="1"/>
</dbReference>
<dbReference type="InterPro" id="IPR036397">
    <property type="entry name" value="RNaseH_sf"/>
</dbReference>
<dbReference type="InterPro" id="IPR038717">
    <property type="entry name" value="Tc1-like_DDE_dom"/>
</dbReference>
<reference evidence="2 3" key="1">
    <citation type="submission" date="2018-01" db="EMBL/GenBank/DDBJ databases">
        <title>Halomonas endophytica sp. nov., isolated from storage liquid in the stems of Populus euphratica.</title>
        <authorList>
            <person name="Chen C."/>
        </authorList>
    </citation>
    <scope>NUCLEOTIDE SEQUENCE [LARGE SCALE GENOMIC DNA]</scope>
    <source>
        <strain evidence="2 3">MC28</strain>
    </source>
</reference>
<dbReference type="OrthoDB" id="5296404at2"/>
<evidence type="ECO:0000313" key="2">
    <source>
        <dbReference type="EMBL" id="PMR75817.1"/>
    </source>
</evidence>
<sequence>MARRFVAPLTESEQQTLTSAYHHGEKRASRRRAHAILLSDQGHTIDQISEILQVRRDAVSRWLKQWETSGLDGLIDKPRSGRTPILDECDHQRLQELVAEQPHQIRSLQARLQEETGKTVSTVTLRRALKKNDFSFKRIRHSLKARRDETDFRNTQGLLKALQEREDQGEHELYYFDESGFSQSSSVPYAWSPIGKPCEVTAYSHSRRLNVLGFLSRAGKLIYHTATKAVTTETVIEAFDQFVAQKDPDTFAVVVLDNASMHRSKAFRRKIVEWMSHRVHLVYLSAYSPELNLIEILWRQMKYAWLPLSAYLSFDRLCNEVDRLLGGYGSEYAINFEKPLTTRST</sequence>
<dbReference type="NCBIfam" id="NF033545">
    <property type="entry name" value="transpos_IS630"/>
    <property type="match status" value="1"/>
</dbReference>
<proteinExistence type="predicted"/>
<dbReference type="GO" id="GO:0003676">
    <property type="term" value="F:nucleic acid binding"/>
    <property type="evidence" value="ECO:0007669"/>
    <property type="project" value="InterPro"/>
</dbReference>
<feature type="domain" description="Tc1-like transposase DDE" evidence="1">
    <location>
        <begin position="173"/>
        <end position="317"/>
    </location>
</feature>
<dbReference type="Pfam" id="PF13358">
    <property type="entry name" value="DDE_3"/>
    <property type="match status" value="1"/>
</dbReference>
<dbReference type="AlphaFoldDB" id="A0A2N7U5V0"/>
<keyword evidence="3" id="KW-1185">Reference proteome</keyword>
<accession>A0A2N7U5V0</accession>
<organism evidence="2 3">
    <name type="scientific">Billgrantia endophytica</name>
    <dbReference type="NCBI Taxonomy" id="2033802"/>
    <lineage>
        <taxon>Bacteria</taxon>
        <taxon>Pseudomonadati</taxon>
        <taxon>Pseudomonadota</taxon>
        <taxon>Gammaproteobacteria</taxon>
        <taxon>Oceanospirillales</taxon>
        <taxon>Halomonadaceae</taxon>
        <taxon>Billgrantia</taxon>
    </lineage>
</organism>
<evidence type="ECO:0000313" key="3">
    <source>
        <dbReference type="Proteomes" id="UP000235803"/>
    </source>
</evidence>
<name>A0A2N7U5V0_9GAMM</name>
<evidence type="ECO:0000259" key="1">
    <source>
        <dbReference type="Pfam" id="PF13358"/>
    </source>
</evidence>
<dbReference type="InterPro" id="IPR009057">
    <property type="entry name" value="Homeodomain-like_sf"/>
</dbReference>
<protein>
    <submittedName>
        <fullName evidence="2">IS630 family transposase</fullName>
    </submittedName>
</protein>
<dbReference type="Proteomes" id="UP000235803">
    <property type="component" value="Unassembled WGS sequence"/>
</dbReference>
<dbReference type="SUPFAM" id="SSF46689">
    <property type="entry name" value="Homeodomain-like"/>
    <property type="match status" value="1"/>
</dbReference>
<dbReference type="InterPro" id="IPR047655">
    <property type="entry name" value="Transpos_IS630-like"/>
</dbReference>
<dbReference type="Pfam" id="PF13565">
    <property type="entry name" value="HTH_32"/>
    <property type="match status" value="1"/>
</dbReference>
<comment type="caution">
    <text evidence="2">The sequence shown here is derived from an EMBL/GenBank/DDBJ whole genome shotgun (WGS) entry which is preliminary data.</text>
</comment>